<comment type="caution">
    <text evidence="3">The sequence shown here is derived from an EMBL/GenBank/DDBJ whole genome shotgun (WGS) entry which is preliminary data.</text>
</comment>
<dbReference type="InterPro" id="IPR046465">
    <property type="entry name" value="BORCS6_C"/>
</dbReference>
<evidence type="ECO:0000259" key="2">
    <source>
        <dbReference type="Pfam" id="PF10157"/>
    </source>
</evidence>
<feature type="compositionally biased region" description="Polar residues" evidence="1">
    <location>
        <begin position="26"/>
        <end position="37"/>
    </location>
</feature>
<proteinExistence type="predicted"/>
<reference evidence="3 4" key="1">
    <citation type="submission" date="2024-02" db="EMBL/GenBank/DDBJ databases">
        <authorList>
            <person name="Vignale AGUSTIN F."/>
            <person name="Sosa J E."/>
            <person name="Modenutti C."/>
        </authorList>
    </citation>
    <scope>NUCLEOTIDE SEQUENCE [LARGE SCALE GENOMIC DNA]</scope>
</reference>
<name>A0ABC8UBP0_9AQUA</name>
<evidence type="ECO:0000313" key="3">
    <source>
        <dbReference type="EMBL" id="CAK9179196.1"/>
    </source>
</evidence>
<accession>A0ABC8UBP0</accession>
<organism evidence="3 4">
    <name type="scientific">Ilex paraguariensis</name>
    <name type="common">yerba mate</name>
    <dbReference type="NCBI Taxonomy" id="185542"/>
    <lineage>
        <taxon>Eukaryota</taxon>
        <taxon>Viridiplantae</taxon>
        <taxon>Streptophyta</taxon>
        <taxon>Embryophyta</taxon>
        <taxon>Tracheophyta</taxon>
        <taxon>Spermatophyta</taxon>
        <taxon>Magnoliopsida</taxon>
        <taxon>eudicotyledons</taxon>
        <taxon>Gunneridae</taxon>
        <taxon>Pentapetalae</taxon>
        <taxon>asterids</taxon>
        <taxon>campanulids</taxon>
        <taxon>Aquifoliales</taxon>
        <taxon>Aquifoliaceae</taxon>
        <taxon>Ilex</taxon>
    </lineage>
</organism>
<feature type="domain" description="BLOC-1-related complex subunit 6 C-terminal helix" evidence="2">
    <location>
        <begin position="63"/>
        <end position="158"/>
    </location>
</feature>
<gene>
    <name evidence="3" type="ORF">ILEXP_LOCUS49136</name>
</gene>
<dbReference type="AlphaFoldDB" id="A0ABC8UBP0"/>
<dbReference type="PANTHER" id="PTHR39708">
    <property type="entry name" value="OS07G0483400 PROTEIN"/>
    <property type="match status" value="1"/>
</dbReference>
<keyword evidence="4" id="KW-1185">Reference proteome</keyword>
<dbReference type="EMBL" id="CAUOFW020007434">
    <property type="protein sequence ID" value="CAK9179196.1"/>
    <property type="molecule type" value="Genomic_DNA"/>
</dbReference>
<sequence>MEGEREAEESNLDSKAKLEALISDTEANNIVTHQMNSQEREEEDDDSRGGESKVASFDQKDIMKALEVVERDSVAIAESFTSLFTSLRLALSEVTSTSVDHMACFSDAAGRLQECALDAATKGNRYINSCLRLNEEMKSIDSLATQLKVLRRNVDALDSGISKLLRLT</sequence>
<evidence type="ECO:0000313" key="4">
    <source>
        <dbReference type="Proteomes" id="UP001642360"/>
    </source>
</evidence>
<evidence type="ECO:0000256" key="1">
    <source>
        <dbReference type="SAM" id="MobiDB-lite"/>
    </source>
</evidence>
<protein>
    <recommendedName>
        <fullName evidence="2">BLOC-1-related complex subunit 6 C-terminal helix domain-containing protein</fullName>
    </recommendedName>
</protein>
<dbReference type="PANTHER" id="PTHR39708:SF2">
    <property type="entry name" value="BLOC-1-RELATED COMPLEX SUBUNIT 6 C-TERMINAL HELIX DOMAIN-CONTAINING PROTEIN"/>
    <property type="match status" value="1"/>
</dbReference>
<feature type="region of interest" description="Disordered" evidence="1">
    <location>
        <begin position="26"/>
        <end position="55"/>
    </location>
</feature>
<dbReference type="Proteomes" id="UP001642360">
    <property type="component" value="Unassembled WGS sequence"/>
</dbReference>
<dbReference type="Pfam" id="PF10157">
    <property type="entry name" value="BORCS6"/>
    <property type="match status" value="1"/>
</dbReference>